<evidence type="ECO:0000313" key="2">
    <source>
        <dbReference type="Proteomes" id="UP000828048"/>
    </source>
</evidence>
<organism evidence="1 2">
    <name type="scientific">Vaccinium darrowii</name>
    <dbReference type="NCBI Taxonomy" id="229202"/>
    <lineage>
        <taxon>Eukaryota</taxon>
        <taxon>Viridiplantae</taxon>
        <taxon>Streptophyta</taxon>
        <taxon>Embryophyta</taxon>
        <taxon>Tracheophyta</taxon>
        <taxon>Spermatophyta</taxon>
        <taxon>Magnoliopsida</taxon>
        <taxon>eudicotyledons</taxon>
        <taxon>Gunneridae</taxon>
        <taxon>Pentapetalae</taxon>
        <taxon>asterids</taxon>
        <taxon>Ericales</taxon>
        <taxon>Ericaceae</taxon>
        <taxon>Vaccinioideae</taxon>
        <taxon>Vaccinieae</taxon>
        <taxon>Vaccinium</taxon>
    </lineage>
</organism>
<reference evidence="1 2" key="1">
    <citation type="journal article" date="2021" name="Hortic Res">
        <title>High-quality reference genome and annotation aids understanding of berry development for evergreen blueberry (Vaccinium darrowii).</title>
        <authorList>
            <person name="Yu J."/>
            <person name="Hulse-Kemp A.M."/>
            <person name="Babiker E."/>
            <person name="Staton M."/>
        </authorList>
    </citation>
    <scope>NUCLEOTIDE SEQUENCE [LARGE SCALE GENOMIC DNA]</scope>
    <source>
        <strain evidence="2">cv. NJ 8807/NJ 8810</strain>
        <tissue evidence="1">Young leaf</tissue>
    </source>
</reference>
<gene>
    <name evidence="1" type="ORF">Vadar_016841</name>
</gene>
<dbReference type="EMBL" id="CM037151">
    <property type="protein sequence ID" value="KAH7843457.1"/>
    <property type="molecule type" value="Genomic_DNA"/>
</dbReference>
<evidence type="ECO:0000313" key="1">
    <source>
        <dbReference type="EMBL" id="KAH7843457.1"/>
    </source>
</evidence>
<protein>
    <submittedName>
        <fullName evidence="1">Uncharacterized protein</fullName>
    </submittedName>
</protein>
<dbReference type="Proteomes" id="UP000828048">
    <property type="component" value="Chromosome 1"/>
</dbReference>
<sequence length="1773" mass="200258">MRRSQVHFSLPTAPQQVRILPKIGVFGKIVVDRAAEGDLWQPSPSSVAGSGRLFAAPSIPGYTTYTMDIVDQELERLRCPDPGPRDPFVLTMQDSHRSKRIWDNDENAPKDYECLHFRRVETKLRRGQLPCEAIMQLVRRAGLEGLLRVPFIQLDRGLLTALIERWRLETHTFHMGEAEMAVTLQDVEVILGLPVHGEAVTGNCGITDIPGLCTRLLGLVPDESELKGQKLMLRWLDRFNGQVNEEDNDEVVRQKARGFILRLLGGTIFADHSGTQVHLCWLTLLEDFDVAGRKSWGSAALGWLYYGLCHGARDAKEVTGPMVLLQIWAWERLPILSPRRVGNRVGRVEGAPLIAKWDDDFTMPDVAKSVVGHYRHALDILRPEQVNWTPYDDELIDSLPAYCSAGRAIWRAHVPLICFATVEMHQPERVRRQFGRRQHIPPTSEAVRLSHGKTLRNGPNRDWRNYHRLEVDRWDGRLGTVDQFEEHDLEGIYPFIDPYVIWYKQITRRYITRNGAATDGANRCFDLLRQPGLPQLTSQQMYELGTIGLQYLAKLQTHVRKDLPIHGVYEVPPAPVPAQQVVDEVEQVLEQHGVDVPFEDDEHQGEFEVPQQQHQPQQQEQQSQPNEDQPEVVPSQVQTGHHVENQSPIYTPDLLFSTDMFSDILHSSNVSTGHDAVDWAGLDVQRVADPTTTFDDSALQLRRNMVGESSLGTQGEGDGDMTQVSPVVEQVAGGEGPEEGGPEEGGEGPQEDGAEEGAEGLEEGGEGPQEGGAEEGAEGLEEGGAGAGEVEQDGAPHPPLRRSKGIAENSHARVPRRTHRIPGPAGDLEDVLARRAAGEGTETMNTQEFIHRALNVASEDTDFVNNSAWLTAVTAGYLQDAGYIEMANVKKVKRFERLPLVVGLIKSCVRGELGDYAAELKGLHINISFHLKPNFSGLLLPNMHVVVHVEGKIIESQQGPQYRGGRRITMSIERGITFDTFKEMIINKISAMEITIAYLLPTLSYPNPTYSFTTIEVVDDGGVELIFDMADAIPGYIPQIFTTAVHCQTQNNRQSQNPRSDGFDDQHIHEDHSFQHDIINSSEHDFVNTDKDDEYESSFENVDQHLGEDGDDVDIDNGINDVRIFEAPSTIMTRDTWTNVLDPTPAILRTSNLGWDGTSELFKGQVFLSKLELQRTTERYSMDRNVMYCVDQSTKKLLVLKCKNEGDGGTCNWRLRATRKDGEEEWKITKYEGPHSCLAVSITPDHRMLTARYISSRILNLVREDPSLKIKVLQASVRDTTGGYNPSYDKTWLGKQIAIESIFGDWDQSYEKLPRYLAAVQHFNPGTEFKINTVPSVIPGTVIFDQVFWAFASAIEGFRHCRPVLCVDGTFLTGKYKGVMLIAVSQDAENQLFPIAFAVVERETKESWGWFLDCLRCYVTQRTGLCLISDRHHGLVNYAKDEPSWRPPYAYHRYCARHIRANYVRRHGQVAGRQVFCAATEIQPRKFERELNKTKRFIVTDGPNKGKEKVYDDLMAIPLERWSFAHDGGMRYGSKTTNVVECFNGVLKDARHLPITAMVMTTFFKSVEYFNDKLRKSLARMDAGHVYSEFASTKYDTWRQKSRRHTVVEFNKVEGIYTVQTPVNPTSPYKGNHLHVVKLNEGTCTCNKLQQWKIPCSHVIAICTYHNLDPLQYFSDYWKLESNIAMYSSLPFQPVYDEEYWPNYFGDTIVPDKDRLRGKGRPRYNRIRNEMDDFAESQPSQKQSCKLCGQVGHNRRTCPLTRGGASSSEPTNQ</sequence>
<keyword evidence="2" id="KW-1185">Reference proteome</keyword>
<name>A0ACB7XRD1_9ERIC</name>
<accession>A0ACB7XRD1</accession>
<comment type="caution">
    <text evidence="1">The sequence shown here is derived from an EMBL/GenBank/DDBJ whole genome shotgun (WGS) entry which is preliminary data.</text>
</comment>
<proteinExistence type="predicted"/>